<dbReference type="OrthoDB" id="9809663at2"/>
<name>A0A495D258_9PROT</name>
<keyword evidence="1 3" id="KW-0479">Metal-binding</keyword>
<feature type="binding site" evidence="3">
    <location>
        <position position="18"/>
    </location>
    <ligand>
        <name>Zn(2+)</name>
        <dbReference type="ChEBI" id="CHEBI:29105"/>
    </ligand>
</feature>
<evidence type="ECO:0000313" key="4">
    <source>
        <dbReference type="EMBL" id="RKQ95634.1"/>
    </source>
</evidence>
<gene>
    <name evidence="3" type="primary">yacG</name>
    <name evidence="4" type="ORF">C7435_2738</name>
</gene>
<dbReference type="GO" id="GO:0008657">
    <property type="term" value="F:DNA topoisomerase type II (double strand cut, ATP-hydrolyzing) inhibitor activity"/>
    <property type="evidence" value="ECO:0007669"/>
    <property type="project" value="UniProtKB-UniRule"/>
</dbReference>
<sequence>MKCPICRQPAAPDFKPFCSKRCADVDLGKWVSGSYAIPGEPADVAEDNPASKEDQ</sequence>
<evidence type="ECO:0000256" key="1">
    <source>
        <dbReference type="ARBA" id="ARBA00022723"/>
    </source>
</evidence>
<dbReference type="Gene3D" id="3.30.50.10">
    <property type="entry name" value="Erythroid Transcription Factor GATA-1, subunit A"/>
    <property type="match status" value="1"/>
</dbReference>
<dbReference type="HAMAP" id="MF_00649">
    <property type="entry name" value="DNA_gyrase_inhibitor_YacG"/>
    <property type="match status" value="1"/>
</dbReference>
<accession>A0A495D258</accession>
<dbReference type="Proteomes" id="UP000273675">
    <property type="component" value="Unassembled WGS sequence"/>
</dbReference>
<dbReference type="PANTHER" id="PTHR36150:SF1">
    <property type="entry name" value="DNA GYRASE INHIBITOR YACG"/>
    <property type="match status" value="1"/>
</dbReference>
<dbReference type="EMBL" id="RBIM01000006">
    <property type="protein sequence ID" value="RKQ95634.1"/>
    <property type="molecule type" value="Genomic_DNA"/>
</dbReference>
<evidence type="ECO:0000256" key="2">
    <source>
        <dbReference type="ARBA" id="ARBA00022833"/>
    </source>
</evidence>
<dbReference type="GO" id="GO:0006355">
    <property type="term" value="P:regulation of DNA-templated transcription"/>
    <property type="evidence" value="ECO:0007669"/>
    <property type="project" value="InterPro"/>
</dbReference>
<evidence type="ECO:0000313" key="5">
    <source>
        <dbReference type="Proteomes" id="UP000273675"/>
    </source>
</evidence>
<comment type="function">
    <text evidence="3">Inhibits all the catalytic activities of DNA gyrase by preventing its interaction with DNA. Acts by binding directly to the C-terminal domain of GyrB, which probably disrupts DNA binding by the gyrase.</text>
</comment>
<dbReference type="GO" id="GO:0008270">
    <property type="term" value="F:zinc ion binding"/>
    <property type="evidence" value="ECO:0007669"/>
    <property type="project" value="UniProtKB-UniRule"/>
</dbReference>
<comment type="subunit">
    <text evidence="3">Interacts with GyrB.</text>
</comment>
<feature type="binding site" evidence="3">
    <location>
        <position position="3"/>
    </location>
    <ligand>
        <name>Zn(2+)</name>
        <dbReference type="ChEBI" id="CHEBI:29105"/>
    </ligand>
</feature>
<protein>
    <recommendedName>
        <fullName evidence="3">DNA gyrase inhibitor YacG</fullName>
    </recommendedName>
</protein>
<comment type="cofactor">
    <cofactor evidence="3">
        <name>Zn(2+)</name>
        <dbReference type="ChEBI" id="CHEBI:29105"/>
    </cofactor>
    <text evidence="3">Binds 1 zinc ion.</text>
</comment>
<dbReference type="SUPFAM" id="SSF57716">
    <property type="entry name" value="Glucocorticoid receptor-like (DNA-binding domain)"/>
    <property type="match status" value="1"/>
</dbReference>
<feature type="binding site" evidence="3">
    <location>
        <position position="22"/>
    </location>
    <ligand>
        <name>Zn(2+)</name>
        <dbReference type="ChEBI" id="CHEBI:29105"/>
    </ligand>
</feature>
<keyword evidence="2 3" id="KW-0862">Zinc</keyword>
<evidence type="ECO:0000256" key="3">
    <source>
        <dbReference type="HAMAP-Rule" id="MF_00649"/>
    </source>
</evidence>
<dbReference type="InterPro" id="IPR005584">
    <property type="entry name" value="DNA_gyrase_inhibitor_YacG"/>
</dbReference>
<dbReference type="Pfam" id="PF03884">
    <property type="entry name" value="YacG"/>
    <property type="match status" value="1"/>
</dbReference>
<dbReference type="PANTHER" id="PTHR36150">
    <property type="entry name" value="DNA GYRASE INHIBITOR YACG"/>
    <property type="match status" value="1"/>
</dbReference>
<comment type="similarity">
    <text evidence="3">Belongs to the DNA gyrase inhibitor YacG family.</text>
</comment>
<dbReference type="RefSeq" id="WP_075189573.1">
    <property type="nucleotide sequence ID" value="NZ_RBIM01000006.1"/>
</dbReference>
<dbReference type="InterPro" id="IPR013088">
    <property type="entry name" value="Znf_NHR/GATA"/>
</dbReference>
<proteinExistence type="inferred from homology"/>
<reference evidence="4 5" key="1">
    <citation type="submission" date="2018-10" db="EMBL/GenBank/DDBJ databases">
        <title>Genomic Encyclopedia of Type Strains, Phase IV (KMG-IV): sequencing the most valuable type-strain genomes for metagenomic binning, comparative biology and taxonomic classification.</title>
        <authorList>
            <person name="Goeker M."/>
        </authorList>
    </citation>
    <scope>NUCLEOTIDE SEQUENCE [LARGE SCALE GENOMIC DNA]</scope>
    <source>
        <strain evidence="4 5">DSM 4734</strain>
    </source>
</reference>
<dbReference type="AlphaFoldDB" id="A0A495D258"/>
<comment type="caution">
    <text evidence="4">The sequence shown here is derived from an EMBL/GenBank/DDBJ whole genome shotgun (WGS) entry which is preliminary data.</text>
</comment>
<feature type="binding site" evidence="3">
    <location>
        <position position="6"/>
    </location>
    <ligand>
        <name>Zn(2+)</name>
        <dbReference type="ChEBI" id="CHEBI:29105"/>
    </ligand>
</feature>
<organism evidence="4 5">
    <name type="scientific">Maricaulis maris</name>
    <dbReference type="NCBI Taxonomy" id="74318"/>
    <lineage>
        <taxon>Bacteria</taxon>
        <taxon>Pseudomonadati</taxon>
        <taxon>Pseudomonadota</taxon>
        <taxon>Alphaproteobacteria</taxon>
        <taxon>Maricaulales</taxon>
        <taxon>Maricaulaceae</taxon>
        <taxon>Maricaulis</taxon>
    </lineage>
</organism>